<feature type="compositionally biased region" description="Low complexity" evidence="1">
    <location>
        <begin position="648"/>
        <end position="657"/>
    </location>
</feature>
<dbReference type="EMBL" id="VKHS01000301">
    <property type="protein sequence ID" value="MBB0230541.1"/>
    <property type="molecule type" value="Genomic_DNA"/>
</dbReference>
<dbReference type="Proteomes" id="UP000530234">
    <property type="component" value="Unassembled WGS sequence"/>
</dbReference>
<feature type="compositionally biased region" description="Polar residues" evidence="1">
    <location>
        <begin position="1"/>
        <end position="11"/>
    </location>
</feature>
<reference evidence="3" key="1">
    <citation type="submission" date="2019-10" db="EMBL/GenBank/DDBJ databases">
        <title>Streptomyces sp. nov., a novel actinobacterium isolated from alkaline environment.</title>
        <authorList>
            <person name="Golinska P."/>
        </authorList>
    </citation>
    <scope>NUCLEOTIDE SEQUENCE [LARGE SCALE GENOMIC DNA]</scope>
    <source>
        <strain evidence="3">DSM 42108</strain>
    </source>
</reference>
<dbReference type="AlphaFoldDB" id="A0A7W3XX88"/>
<sequence>MTETLTHTTRVSDARGPVNTGSGDQYISYTVITEALKDSRGKSPRRVLEDELRELRRRFVPPRGTGEARELLTRRRMILLDADPGTGRSATARVLLSERRRTNDTIHHLPLPGEEGGRFPDPEQIDRHGCLLLDVSEAAPGTWATVRPELPALLGIVRDRSAYLVVIPPSTATAGEEVELNPYRVALTRPSNEQVIRAHLRAEDITPFDTEGVWPEFPNAVLDTSRPMRELARFVHLIARARNSPEAGSTFEQWCAGAAEVLTDQADEVARLAADAGNGPDRGLLLVASLLHGSPTDVVHRATTALLRVTGQPATDLPLLEQADLAQRLKEVGALIDPAGRVRFEKLDRDRAVRAHFWNARPDLRQPLRTWLDDLVTDPDHGVGGESLRHAVERLVSEHLRTGHGDEVAQLVRRWGRGRFTRARLDSASRALLLGLRAEGSREFRKAVREWAQSETLPRWFRDLLVEVCTGVIAFTHPHQALVRLHHLARWETGDHRARDALRDLVRRQPDLRDHLLGRLVRPDHPKADTSLFLHLADPVSLITSAPGESLPVERRVVRERLVIGWSRAFEHAPIGLLSAAIGHWLNVAAHHDKHTEALLAIPVEGAMARPDRPGLLYGIARARAHRVPGGPERGTEILTALREAISAARSRSSEAVPPRRPTEENPS</sequence>
<name>A0A7W3XX88_9ACTN</name>
<comment type="caution">
    <text evidence="2">The sequence shown here is derived from an EMBL/GenBank/DDBJ whole genome shotgun (WGS) entry which is preliminary data.</text>
</comment>
<organism evidence="2 3">
    <name type="scientific">Streptomyces calidiresistens</name>
    <dbReference type="NCBI Taxonomy" id="1485586"/>
    <lineage>
        <taxon>Bacteria</taxon>
        <taxon>Bacillati</taxon>
        <taxon>Actinomycetota</taxon>
        <taxon>Actinomycetes</taxon>
        <taxon>Kitasatosporales</taxon>
        <taxon>Streptomycetaceae</taxon>
        <taxon>Streptomyces</taxon>
    </lineage>
</organism>
<evidence type="ECO:0000256" key="1">
    <source>
        <dbReference type="SAM" id="MobiDB-lite"/>
    </source>
</evidence>
<evidence type="ECO:0000313" key="3">
    <source>
        <dbReference type="Proteomes" id="UP000530234"/>
    </source>
</evidence>
<evidence type="ECO:0000313" key="2">
    <source>
        <dbReference type="EMBL" id="MBB0230541.1"/>
    </source>
</evidence>
<feature type="region of interest" description="Disordered" evidence="1">
    <location>
        <begin position="648"/>
        <end position="668"/>
    </location>
</feature>
<keyword evidence="3" id="KW-1185">Reference proteome</keyword>
<gene>
    <name evidence="2" type="ORF">FOE67_13710</name>
</gene>
<proteinExistence type="predicted"/>
<protein>
    <submittedName>
        <fullName evidence="2">Uncharacterized protein</fullName>
    </submittedName>
</protein>
<feature type="region of interest" description="Disordered" evidence="1">
    <location>
        <begin position="1"/>
        <end position="22"/>
    </location>
</feature>
<accession>A0A7W3XX88</accession>
<dbReference type="RefSeq" id="WP_182664095.1">
    <property type="nucleotide sequence ID" value="NZ_VKHS01000301.1"/>
</dbReference>